<name>A0A225D6E1_9BACT</name>
<organism evidence="1 2">
    <name type="scientific">Fimbriiglobus ruber</name>
    <dbReference type="NCBI Taxonomy" id="1908690"/>
    <lineage>
        <taxon>Bacteria</taxon>
        <taxon>Pseudomonadati</taxon>
        <taxon>Planctomycetota</taxon>
        <taxon>Planctomycetia</taxon>
        <taxon>Gemmatales</taxon>
        <taxon>Gemmataceae</taxon>
        <taxon>Fimbriiglobus</taxon>
    </lineage>
</organism>
<evidence type="ECO:0000313" key="2">
    <source>
        <dbReference type="Proteomes" id="UP000214646"/>
    </source>
</evidence>
<proteinExistence type="predicted"/>
<protein>
    <submittedName>
        <fullName evidence="1">Uncharacterized protein</fullName>
    </submittedName>
</protein>
<dbReference type="AlphaFoldDB" id="A0A225D6E1"/>
<reference evidence="2" key="1">
    <citation type="submission" date="2017-06" db="EMBL/GenBank/DDBJ databases">
        <title>Genome analysis of Fimbriiglobus ruber SP5, the first member of the order Planctomycetales with confirmed chitinolytic capability.</title>
        <authorList>
            <person name="Ravin N.V."/>
            <person name="Rakitin A.L."/>
            <person name="Ivanova A.A."/>
            <person name="Beletsky A.V."/>
            <person name="Kulichevskaya I.S."/>
            <person name="Mardanov A.V."/>
            <person name="Dedysh S.N."/>
        </authorList>
    </citation>
    <scope>NUCLEOTIDE SEQUENCE [LARGE SCALE GENOMIC DNA]</scope>
    <source>
        <strain evidence="2">SP5</strain>
    </source>
</reference>
<gene>
    <name evidence="1" type="ORF">FRUB_10056</name>
</gene>
<dbReference type="EMBL" id="NIDE01000019">
    <property type="protein sequence ID" value="OWK35214.1"/>
    <property type="molecule type" value="Genomic_DNA"/>
</dbReference>
<sequence>MPLLAEQSFTGSAEFLGGHAGSDSLDGTCSSTFMLKWRFLP</sequence>
<comment type="caution">
    <text evidence="1">The sequence shown here is derived from an EMBL/GenBank/DDBJ whole genome shotgun (WGS) entry which is preliminary data.</text>
</comment>
<dbReference type="Proteomes" id="UP000214646">
    <property type="component" value="Unassembled WGS sequence"/>
</dbReference>
<evidence type="ECO:0000313" key="1">
    <source>
        <dbReference type="EMBL" id="OWK35214.1"/>
    </source>
</evidence>
<accession>A0A225D6E1</accession>
<keyword evidence="2" id="KW-1185">Reference proteome</keyword>